<feature type="compositionally biased region" description="Pro residues" evidence="1">
    <location>
        <begin position="380"/>
        <end position="391"/>
    </location>
</feature>
<feature type="domain" description="UBA" evidence="2">
    <location>
        <begin position="505"/>
        <end position="549"/>
    </location>
</feature>
<feature type="region of interest" description="Disordered" evidence="1">
    <location>
        <begin position="218"/>
        <end position="430"/>
    </location>
</feature>
<feature type="compositionally biased region" description="Low complexity" evidence="1">
    <location>
        <begin position="482"/>
        <end position="491"/>
    </location>
</feature>
<dbReference type="Proteomes" id="UP001497444">
    <property type="component" value="Chromosome 6"/>
</dbReference>
<proteinExistence type="predicted"/>
<protein>
    <recommendedName>
        <fullName evidence="2">UBA domain-containing protein</fullName>
    </recommendedName>
</protein>
<dbReference type="InterPro" id="IPR010820">
    <property type="entry name" value="DUF1421"/>
</dbReference>
<feature type="compositionally biased region" description="Pro residues" evidence="1">
    <location>
        <begin position="231"/>
        <end position="240"/>
    </location>
</feature>
<sequence>MDAFGGGSSSGMGSVQAGSQDDVFFELLSNSTSALHGGGQQKKREAETRVSAPPVVDFGNEESQSSYDVQPSYDFQPSASALTNNNKMTVSASGPSSSSLRPPVMSEPTGHHEKEVLETATLVAVERTMKKYADNLLRVLEGISGRLTHLESTTLHLEHMVSDFKSGADENNGATDGKLRGLANMLAEVQRSVQVLRDKQELAEAHLQLEKLQLSVREGAPSAPVATQAVDPPPQSPPPPRHSDAPPQQQGQSAPHQNPQLPTPPPHMLPQRQLPPQLPQQLQLQAPPAVQQDPQYQQQPPQAPPPHSMPFYSQQPLPPLPPQQQQQGPPPSLQQQYSHQPEVPPYVSSPQGPHQGPPPPSTNYADVPPQYIPFGNRPFPQQPPPPPPPPMQAHQPQAGPGGPQMYDTQAGGSSSSSMGLPPPYHAQGRPAVPVYDQQQMNAPAGYGSSAYNRIPQSAIPSAPSSGNGGYPRLPTAQPVQHALPTASASGSGPSGPAPLSTNRVPIDEIIEKVSSMGFSKDQVRAVVRRLTENGQSVDLNIVLDKLMNGGGDVQPQKGWFGRG</sequence>
<dbReference type="Pfam" id="PF07223">
    <property type="entry name" value="DUF1421"/>
    <property type="match status" value="1"/>
</dbReference>
<keyword evidence="4" id="KW-1185">Reference proteome</keyword>
<feature type="compositionally biased region" description="Pro residues" evidence="1">
    <location>
        <begin position="316"/>
        <end position="332"/>
    </location>
</feature>
<feature type="region of interest" description="Disordered" evidence="1">
    <location>
        <begin position="455"/>
        <end position="502"/>
    </location>
</feature>
<reference evidence="3" key="1">
    <citation type="submission" date="2024-02" db="EMBL/GenBank/DDBJ databases">
        <authorList>
            <consortium name="ELIXIR-Norway"/>
            <consortium name="Elixir Norway"/>
        </authorList>
    </citation>
    <scope>NUCLEOTIDE SEQUENCE</scope>
</reference>
<gene>
    <name evidence="3" type="ORF">CSSPJE1EN1_LOCUS20945</name>
</gene>
<dbReference type="PANTHER" id="PTHR31805:SF14">
    <property type="entry name" value="RECEPTOR-LIKE KINASE, PUTATIVE (DUF1421)-RELATED"/>
    <property type="match status" value="1"/>
</dbReference>
<feature type="compositionally biased region" description="Polar residues" evidence="1">
    <location>
        <begin position="61"/>
        <end position="90"/>
    </location>
</feature>
<accession>A0ABP0X8M7</accession>
<evidence type="ECO:0000313" key="4">
    <source>
        <dbReference type="Proteomes" id="UP001497444"/>
    </source>
</evidence>
<feature type="compositionally biased region" description="Low complexity" evidence="1">
    <location>
        <begin position="455"/>
        <end position="465"/>
    </location>
</feature>
<feature type="compositionally biased region" description="Low complexity" evidence="1">
    <location>
        <begin position="245"/>
        <end position="260"/>
    </location>
</feature>
<dbReference type="EMBL" id="OZ020101">
    <property type="protein sequence ID" value="CAK9275467.1"/>
    <property type="molecule type" value="Genomic_DNA"/>
</dbReference>
<evidence type="ECO:0000256" key="1">
    <source>
        <dbReference type="SAM" id="MobiDB-lite"/>
    </source>
</evidence>
<dbReference type="InterPro" id="IPR015940">
    <property type="entry name" value="UBA"/>
</dbReference>
<feature type="compositionally biased region" description="Low complexity" evidence="1">
    <location>
        <begin position="269"/>
        <end position="300"/>
    </location>
</feature>
<organism evidence="3 4">
    <name type="scientific">Sphagnum jensenii</name>
    <dbReference type="NCBI Taxonomy" id="128206"/>
    <lineage>
        <taxon>Eukaryota</taxon>
        <taxon>Viridiplantae</taxon>
        <taxon>Streptophyta</taxon>
        <taxon>Embryophyta</taxon>
        <taxon>Bryophyta</taxon>
        <taxon>Sphagnophytina</taxon>
        <taxon>Sphagnopsida</taxon>
        <taxon>Sphagnales</taxon>
        <taxon>Sphagnaceae</taxon>
        <taxon>Sphagnum</taxon>
    </lineage>
</organism>
<dbReference type="PANTHER" id="PTHR31805">
    <property type="entry name" value="RECEPTOR-LIKE KINASE, PUTATIVE (DUF1421)-RELATED"/>
    <property type="match status" value="1"/>
</dbReference>
<feature type="region of interest" description="Disordered" evidence="1">
    <location>
        <begin position="34"/>
        <end position="110"/>
    </location>
</feature>
<evidence type="ECO:0000259" key="2">
    <source>
        <dbReference type="PROSITE" id="PS50030"/>
    </source>
</evidence>
<name>A0ABP0X8M7_9BRYO</name>
<evidence type="ECO:0000313" key="3">
    <source>
        <dbReference type="EMBL" id="CAK9275467.1"/>
    </source>
</evidence>
<dbReference type="PROSITE" id="PS50030">
    <property type="entry name" value="UBA"/>
    <property type="match status" value="1"/>
</dbReference>